<dbReference type="AlphaFoldDB" id="A0AAN6ZQL0"/>
<evidence type="ECO:0000313" key="2">
    <source>
        <dbReference type="EMBL" id="KAK4147217.1"/>
    </source>
</evidence>
<accession>A0AAN6ZQL0</accession>
<feature type="compositionally biased region" description="Low complexity" evidence="1">
    <location>
        <begin position="43"/>
        <end position="61"/>
    </location>
</feature>
<name>A0AAN6ZQL0_9PEZI</name>
<sequence>MSTAQRTFAALPHSPPAPTDIGAYARSMHQHTKRQMESIPQTSPRSSSTGSGDSVGNSSGAQHHHHSSSSSGSTGHASGRSTHRAPSPTGLPDGVIGRSSRDSSQYSYRT</sequence>
<dbReference type="RefSeq" id="XP_062640588.1">
    <property type="nucleotide sequence ID" value="XM_062779398.1"/>
</dbReference>
<comment type="caution">
    <text evidence="2">The sequence shown here is derived from an EMBL/GenBank/DDBJ whole genome shotgun (WGS) entry which is preliminary data.</text>
</comment>
<dbReference type="EMBL" id="MU853557">
    <property type="protein sequence ID" value="KAK4147217.1"/>
    <property type="molecule type" value="Genomic_DNA"/>
</dbReference>
<protein>
    <submittedName>
        <fullName evidence="2">Uncharacterized protein</fullName>
    </submittedName>
</protein>
<dbReference type="Proteomes" id="UP001302676">
    <property type="component" value="Unassembled WGS sequence"/>
</dbReference>
<feature type="compositionally biased region" description="Low complexity" evidence="1">
    <location>
        <begin position="68"/>
        <end position="80"/>
    </location>
</feature>
<organism evidence="2 3">
    <name type="scientific">Dichotomopilus funicola</name>
    <dbReference type="NCBI Taxonomy" id="1934379"/>
    <lineage>
        <taxon>Eukaryota</taxon>
        <taxon>Fungi</taxon>
        <taxon>Dikarya</taxon>
        <taxon>Ascomycota</taxon>
        <taxon>Pezizomycotina</taxon>
        <taxon>Sordariomycetes</taxon>
        <taxon>Sordariomycetidae</taxon>
        <taxon>Sordariales</taxon>
        <taxon>Chaetomiaceae</taxon>
        <taxon>Dichotomopilus</taxon>
    </lineage>
</organism>
<reference evidence="2" key="2">
    <citation type="submission" date="2023-05" db="EMBL/GenBank/DDBJ databases">
        <authorList>
            <consortium name="Lawrence Berkeley National Laboratory"/>
            <person name="Steindorff A."/>
            <person name="Hensen N."/>
            <person name="Bonometti L."/>
            <person name="Westerberg I."/>
            <person name="Brannstrom I.O."/>
            <person name="Guillou S."/>
            <person name="Cros-Aarteil S."/>
            <person name="Calhoun S."/>
            <person name="Haridas S."/>
            <person name="Kuo A."/>
            <person name="Mondo S."/>
            <person name="Pangilinan J."/>
            <person name="Riley R."/>
            <person name="Labutti K."/>
            <person name="Andreopoulos B."/>
            <person name="Lipzen A."/>
            <person name="Chen C."/>
            <person name="Yanf M."/>
            <person name="Daum C."/>
            <person name="Ng V."/>
            <person name="Clum A."/>
            <person name="Ohm R."/>
            <person name="Martin F."/>
            <person name="Silar P."/>
            <person name="Natvig D."/>
            <person name="Lalanne C."/>
            <person name="Gautier V."/>
            <person name="Ament-Velasquez S.L."/>
            <person name="Kruys A."/>
            <person name="Hutchinson M.I."/>
            <person name="Powell A.J."/>
            <person name="Barry K."/>
            <person name="Miller A.N."/>
            <person name="Grigoriev I.V."/>
            <person name="Debuchy R."/>
            <person name="Gladieux P."/>
            <person name="Thoren M.H."/>
            <person name="Johannesson H."/>
        </authorList>
    </citation>
    <scope>NUCLEOTIDE SEQUENCE</scope>
    <source>
        <strain evidence="2">CBS 141.50</strain>
    </source>
</reference>
<proteinExistence type="predicted"/>
<dbReference type="GeneID" id="87816011"/>
<reference evidence="2" key="1">
    <citation type="journal article" date="2023" name="Mol. Phylogenet. Evol.">
        <title>Genome-scale phylogeny and comparative genomics of the fungal order Sordariales.</title>
        <authorList>
            <person name="Hensen N."/>
            <person name="Bonometti L."/>
            <person name="Westerberg I."/>
            <person name="Brannstrom I.O."/>
            <person name="Guillou S."/>
            <person name="Cros-Aarteil S."/>
            <person name="Calhoun S."/>
            <person name="Haridas S."/>
            <person name="Kuo A."/>
            <person name="Mondo S."/>
            <person name="Pangilinan J."/>
            <person name="Riley R."/>
            <person name="LaButti K."/>
            <person name="Andreopoulos B."/>
            <person name="Lipzen A."/>
            <person name="Chen C."/>
            <person name="Yan M."/>
            <person name="Daum C."/>
            <person name="Ng V."/>
            <person name="Clum A."/>
            <person name="Steindorff A."/>
            <person name="Ohm R.A."/>
            <person name="Martin F."/>
            <person name="Silar P."/>
            <person name="Natvig D.O."/>
            <person name="Lalanne C."/>
            <person name="Gautier V."/>
            <person name="Ament-Velasquez S.L."/>
            <person name="Kruys A."/>
            <person name="Hutchinson M.I."/>
            <person name="Powell A.J."/>
            <person name="Barry K."/>
            <person name="Miller A.N."/>
            <person name="Grigoriev I.V."/>
            <person name="Debuchy R."/>
            <person name="Gladieux P."/>
            <person name="Hiltunen Thoren M."/>
            <person name="Johannesson H."/>
        </authorList>
    </citation>
    <scope>NUCLEOTIDE SEQUENCE</scope>
    <source>
        <strain evidence="2">CBS 141.50</strain>
    </source>
</reference>
<evidence type="ECO:0000313" key="3">
    <source>
        <dbReference type="Proteomes" id="UP001302676"/>
    </source>
</evidence>
<feature type="region of interest" description="Disordered" evidence="1">
    <location>
        <begin position="1"/>
        <end position="110"/>
    </location>
</feature>
<keyword evidence="3" id="KW-1185">Reference proteome</keyword>
<evidence type="ECO:0000256" key="1">
    <source>
        <dbReference type="SAM" id="MobiDB-lite"/>
    </source>
</evidence>
<gene>
    <name evidence="2" type="ORF">C8A04DRAFT_25021</name>
</gene>